<keyword evidence="1" id="KW-1133">Transmembrane helix</keyword>
<sequence length="66" mass="7166">MNTTTNSSNTFWKILGVVAVVLIALAVVGPLLKGLFWIALIGLALYGGWVLLFRSKSKDNHPTPLQ</sequence>
<dbReference type="RefSeq" id="WP_006899702.1">
    <property type="nucleotide sequence ID" value="NZ_CAACYD010000006.1"/>
</dbReference>
<organism evidence="2 3">
    <name type="scientific">Gordonia paraffinivorans</name>
    <dbReference type="NCBI Taxonomy" id="175628"/>
    <lineage>
        <taxon>Bacteria</taxon>
        <taxon>Bacillati</taxon>
        <taxon>Actinomycetota</taxon>
        <taxon>Actinomycetes</taxon>
        <taxon>Mycobacteriales</taxon>
        <taxon>Gordoniaceae</taxon>
        <taxon>Gordonia</taxon>
    </lineage>
</organism>
<proteinExistence type="predicted"/>
<keyword evidence="1" id="KW-0812">Transmembrane</keyword>
<comment type="caution">
    <text evidence="2">The sequence shown here is derived from an EMBL/GenBank/DDBJ whole genome shotgun (WGS) entry which is preliminary data.</text>
</comment>
<dbReference type="AlphaFoldDB" id="A0ABD7V1J9"/>
<dbReference type="GeneID" id="60749507"/>
<accession>A0ABD7V1J9</accession>
<feature type="transmembrane region" description="Helical" evidence="1">
    <location>
        <begin position="35"/>
        <end position="53"/>
    </location>
</feature>
<protein>
    <recommendedName>
        <fullName evidence="4">DUF4175 domain-containing protein</fullName>
    </recommendedName>
</protein>
<dbReference type="EMBL" id="CAACYD010000006">
    <property type="protein sequence ID" value="VFA87941.1"/>
    <property type="molecule type" value="Genomic_DNA"/>
</dbReference>
<name>A0ABD7V1J9_9ACTN</name>
<keyword evidence="1" id="KW-0472">Membrane</keyword>
<dbReference type="Proteomes" id="UP000360750">
    <property type="component" value="Unassembled WGS sequence"/>
</dbReference>
<feature type="transmembrane region" description="Helical" evidence="1">
    <location>
        <begin position="12"/>
        <end position="29"/>
    </location>
</feature>
<reference evidence="2 3" key="1">
    <citation type="submission" date="2019-02" db="EMBL/GenBank/DDBJ databases">
        <authorList>
            <consortium name="Pathogen Informatics"/>
        </authorList>
    </citation>
    <scope>NUCLEOTIDE SEQUENCE [LARGE SCALE GENOMIC DNA]</scope>
    <source>
        <strain evidence="2 3">3012STDY6756503</strain>
    </source>
</reference>
<evidence type="ECO:0000313" key="2">
    <source>
        <dbReference type="EMBL" id="VFA87941.1"/>
    </source>
</evidence>
<evidence type="ECO:0000256" key="1">
    <source>
        <dbReference type="SAM" id="Phobius"/>
    </source>
</evidence>
<gene>
    <name evidence="2" type="ORF">NCTC8139_01483</name>
</gene>
<evidence type="ECO:0000313" key="3">
    <source>
        <dbReference type="Proteomes" id="UP000360750"/>
    </source>
</evidence>
<evidence type="ECO:0008006" key="4">
    <source>
        <dbReference type="Google" id="ProtNLM"/>
    </source>
</evidence>